<proteinExistence type="predicted"/>
<sequence>MSYHLEVLNDKEFEEMSKDLLEEELGVQLQIFKKGRDKGIDLRYANNVENEIIVQAKRFYRSSYSTLKTEMKGELTKMQGLSPRPKRYILMTTFDLSVGQVDEMVALMAPFVKNSQDVYSRERIMNLIAKYPEIEKKYYKIWLTSTNVLESILHNGIHGRSEFVKEKILRRASFYVPTQNFDLAVKKLGEHHFLIISGEPGIGKTTISYLLICDLLARGYQLVYVDDQLKDAEDIISRSPDVKQVVFFDDFFGANLSEIIHPRNSESKIISFIERIQSSSNKYLVMTSRTTILNQAKFRFEKFNRSGLGEVSKYELEIKAYAKLDKAKILYNHMFHAGMNAGQYDVFFKSENYLKIINHPNYFPRLIEFITSTNQLKNVPSEKTEEFIFNSLDNPKEIWHYAYEQQLNEEERILLLTLFSLGGYVIPADQLEKAFEARYRYEIEENGFTLKSDGYNQSIRKLLDGFIKSEKKSQNGKIYFSFLNPSVADFIINFLRERWSEVKRIVYSAIYFKQITKYFDIEPIWGSEIEIPQNELPAFYNRFNKMVPSLVASAGDDTEGNISALYILVRYFSDFVPEDRLLSLFQDIDFSTASDASVSEIRFVFNHLDGRASVRKFIHENWERFFISAITVSTDSEDINRFLQMFSDYELSEEDWSTNDRFMSALKDKVNALYSTDDIDLASNRDAISRAYYCDEFGDALDIVESEIADHYSTFLDNCGLAAYFQEFYSKEDYDGERILDRFISRYEKDDDYDPGERASGGPKVENEDTAIRNLFQR</sequence>
<dbReference type="InterPro" id="IPR003593">
    <property type="entry name" value="AAA+_ATPase"/>
</dbReference>
<dbReference type="Pfam" id="PF04471">
    <property type="entry name" value="Mrr_cat"/>
    <property type="match status" value="1"/>
</dbReference>
<dbReference type="SUPFAM" id="SSF52540">
    <property type="entry name" value="P-loop containing nucleoside triphosphate hydrolases"/>
    <property type="match status" value="1"/>
</dbReference>
<dbReference type="EMBL" id="CP032157">
    <property type="protein sequence ID" value="AXY73637.1"/>
    <property type="molecule type" value="Genomic_DNA"/>
</dbReference>
<name>A0A3B7MJ60_9BACT</name>
<dbReference type="Proteomes" id="UP000263900">
    <property type="component" value="Chromosome"/>
</dbReference>
<feature type="domain" description="AAA+ ATPase" evidence="1">
    <location>
        <begin position="190"/>
        <end position="308"/>
    </location>
</feature>
<gene>
    <name evidence="2" type="ORF">D3H65_06420</name>
</gene>
<evidence type="ECO:0000313" key="2">
    <source>
        <dbReference type="EMBL" id="AXY73637.1"/>
    </source>
</evidence>
<organism evidence="2 3">
    <name type="scientific">Paraflavitalea soli</name>
    <dbReference type="NCBI Taxonomy" id="2315862"/>
    <lineage>
        <taxon>Bacteria</taxon>
        <taxon>Pseudomonadati</taxon>
        <taxon>Bacteroidota</taxon>
        <taxon>Chitinophagia</taxon>
        <taxon>Chitinophagales</taxon>
        <taxon>Chitinophagaceae</taxon>
        <taxon>Paraflavitalea</taxon>
    </lineage>
</organism>
<dbReference type="KEGG" id="pseg:D3H65_06420"/>
<dbReference type="InterPro" id="IPR049050">
    <property type="entry name" value="nSTAND3"/>
</dbReference>
<dbReference type="RefSeq" id="WP_119049472.1">
    <property type="nucleotide sequence ID" value="NZ_CP032157.1"/>
</dbReference>
<dbReference type="AlphaFoldDB" id="A0A3B7MJ60"/>
<dbReference type="OrthoDB" id="7820209at2"/>
<dbReference type="SMART" id="SM00382">
    <property type="entry name" value="AAA"/>
    <property type="match status" value="1"/>
</dbReference>
<dbReference type="Gene3D" id="3.40.1350.10">
    <property type="match status" value="1"/>
</dbReference>
<dbReference type="Gene3D" id="3.40.50.300">
    <property type="entry name" value="P-loop containing nucleotide triphosphate hydrolases"/>
    <property type="match status" value="1"/>
</dbReference>
<dbReference type="Pfam" id="PF20720">
    <property type="entry name" value="nSTAND3"/>
    <property type="match status" value="1"/>
</dbReference>
<evidence type="ECO:0000259" key="1">
    <source>
        <dbReference type="SMART" id="SM00382"/>
    </source>
</evidence>
<reference evidence="2 3" key="1">
    <citation type="submission" date="2018-09" db="EMBL/GenBank/DDBJ databases">
        <title>Genome sequencing of strain 6GH32-13.</title>
        <authorList>
            <person name="Weon H.-Y."/>
            <person name="Heo J."/>
            <person name="Kwon S.-W."/>
        </authorList>
    </citation>
    <scope>NUCLEOTIDE SEQUENCE [LARGE SCALE GENOMIC DNA]</scope>
    <source>
        <strain evidence="2 3">5GH32-13</strain>
    </source>
</reference>
<dbReference type="InterPro" id="IPR007560">
    <property type="entry name" value="Restrct_endonuc_IV_Mrr"/>
</dbReference>
<evidence type="ECO:0000313" key="3">
    <source>
        <dbReference type="Proteomes" id="UP000263900"/>
    </source>
</evidence>
<dbReference type="GO" id="GO:0004519">
    <property type="term" value="F:endonuclease activity"/>
    <property type="evidence" value="ECO:0007669"/>
    <property type="project" value="InterPro"/>
</dbReference>
<accession>A0A3B7MJ60</accession>
<protein>
    <recommendedName>
        <fullName evidence="1">AAA+ ATPase domain-containing protein</fullName>
    </recommendedName>
</protein>
<dbReference type="InterPro" id="IPR011856">
    <property type="entry name" value="tRNA_endonuc-like_dom_sf"/>
</dbReference>
<keyword evidence="3" id="KW-1185">Reference proteome</keyword>
<dbReference type="InterPro" id="IPR027417">
    <property type="entry name" value="P-loop_NTPase"/>
</dbReference>
<dbReference type="GO" id="GO:0003677">
    <property type="term" value="F:DNA binding"/>
    <property type="evidence" value="ECO:0007669"/>
    <property type="project" value="InterPro"/>
</dbReference>
<dbReference type="GO" id="GO:0009307">
    <property type="term" value="P:DNA restriction-modification system"/>
    <property type="evidence" value="ECO:0007669"/>
    <property type="project" value="InterPro"/>
</dbReference>